<sequence length="86" mass="9614">MADNTPGPSAVAKAKATVRVKGKDSEYGKTLEFDTFQSLGGNPEDLMDEERWLDDPKEGSERNWTACPRAASCSDPTRQNYEEDWD</sequence>
<dbReference type="EMBL" id="JAAQPE010000372">
    <property type="protein sequence ID" value="KAF5666316.1"/>
    <property type="molecule type" value="Genomic_DNA"/>
</dbReference>
<reference evidence="2 3" key="2">
    <citation type="submission" date="2020-05" db="EMBL/GenBank/DDBJ databases">
        <title>Identification and distribution of gene clusters putatively required for synthesis of sphingolipid metabolism inhibitors in phylogenetically diverse species of the filamentous fungus Fusarium.</title>
        <authorList>
            <person name="Kim H.-S."/>
            <person name="Busman M."/>
            <person name="Brown D.W."/>
            <person name="Divon H."/>
            <person name="Uhlig S."/>
            <person name="Proctor R.H."/>
        </authorList>
    </citation>
    <scope>NUCLEOTIDE SEQUENCE [LARGE SCALE GENOMIC DNA]</scope>
    <source>
        <strain evidence="2 3">NRRL 25331</strain>
    </source>
</reference>
<feature type="region of interest" description="Disordered" evidence="1">
    <location>
        <begin position="55"/>
        <end position="86"/>
    </location>
</feature>
<evidence type="ECO:0000313" key="2">
    <source>
        <dbReference type="EMBL" id="KAF5666316.1"/>
    </source>
</evidence>
<protein>
    <submittedName>
        <fullName evidence="2">Polyketide synthase</fullName>
    </submittedName>
</protein>
<evidence type="ECO:0000256" key="1">
    <source>
        <dbReference type="SAM" id="MobiDB-lite"/>
    </source>
</evidence>
<evidence type="ECO:0000313" key="3">
    <source>
        <dbReference type="Proteomes" id="UP000572754"/>
    </source>
</evidence>
<keyword evidence="3" id="KW-1185">Reference proteome</keyword>
<reference evidence="3" key="1">
    <citation type="journal article" date="2020" name="BMC Genomics">
        <title>Correction to: Identification and distribution of gene clusters required for synthesis of sphingolipid metabolism inhibitors in diverse species of the filamentous fungus Fusarium.</title>
        <authorList>
            <person name="Kim H.S."/>
            <person name="Lohmar J.M."/>
            <person name="Busman M."/>
            <person name="Brown D.W."/>
            <person name="Naumann T.A."/>
            <person name="Divon H.H."/>
            <person name="Lysoe E."/>
            <person name="Uhlig S."/>
            <person name="Proctor R.H."/>
        </authorList>
    </citation>
    <scope>NUCLEOTIDE SEQUENCE [LARGE SCALE GENOMIC DNA]</scope>
    <source>
        <strain evidence="3">NRRL 25331</strain>
    </source>
</reference>
<dbReference type="Proteomes" id="UP000572754">
    <property type="component" value="Unassembled WGS sequence"/>
</dbReference>
<dbReference type="AlphaFoldDB" id="A0A8H5WNG3"/>
<comment type="caution">
    <text evidence="2">The sequence shown here is derived from an EMBL/GenBank/DDBJ whole genome shotgun (WGS) entry which is preliminary data.</text>
</comment>
<accession>A0A8H5WNG3</accession>
<gene>
    <name evidence="2" type="ORF">FCIRC_10222</name>
</gene>
<name>A0A8H5WNG3_FUSCI</name>
<proteinExistence type="predicted"/>
<organism evidence="2 3">
    <name type="scientific">Fusarium circinatum</name>
    <name type="common">Pitch canker fungus</name>
    <name type="synonym">Gibberella circinata</name>
    <dbReference type="NCBI Taxonomy" id="48490"/>
    <lineage>
        <taxon>Eukaryota</taxon>
        <taxon>Fungi</taxon>
        <taxon>Dikarya</taxon>
        <taxon>Ascomycota</taxon>
        <taxon>Pezizomycotina</taxon>
        <taxon>Sordariomycetes</taxon>
        <taxon>Hypocreomycetidae</taxon>
        <taxon>Hypocreales</taxon>
        <taxon>Nectriaceae</taxon>
        <taxon>Fusarium</taxon>
        <taxon>Fusarium fujikuroi species complex</taxon>
    </lineage>
</organism>